<gene>
    <name evidence="1" type="ORF">ABF77_20165</name>
</gene>
<dbReference type="EMBL" id="LEDI01000106">
    <property type="protein sequence ID" value="KLP91894.1"/>
    <property type="molecule type" value="Genomic_DNA"/>
</dbReference>
<proteinExistence type="predicted"/>
<dbReference type="AlphaFoldDB" id="A0A837LAV0"/>
<evidence type="ECO:0000313" key="2">
    <source>
        <dbReference type="Proteomes" id="UP000036013"/>
    </source>
</evidence>
<comment type="caution">
    <text evidence="1">The sequence shown here is derived from an EMBL/GenBank/DDBJ whole genome shotgun (WGS) entry which is preliminary data.</text>
</comment>
<dbReference type="KEGG" id="ecls:LI67_018450"/>
<organism evidence="1 2">
    <name type="scientific">Enterobacter roggenkampii</name>
    <dbReference type="NCBI Taxonomy" id="1812935"/>
    <lineage>
        <taxon>Bacteria</taxon>
        <taxon>Pseudomonadati</taxon>
        <taxon>Pseudomonadota</taxon>
        <taxon>Gammaproteobacteria</taxon>
        <taxon>Enterobacterales</taxon>
        <taxon>Enterobacteriaceae</taxon>
        <taxon>Enterobacter</taxon>
        <taxon>Enterobacter cloacae complex</taxon>
    </lineage>
</organism>
<sequence>MFQARAPAFSMAKQTRLSHMFPGESMEQVTQCSGEHNTLSHDFVIVERVYHNDKIKIEVLIEPAMNKRAASEKGVNLRSFHHNHYVQP</sequence>
<evidence type="ECO:0000313" key="1">
    <source>
        <dbReference type="EMBL" id="KLP91894.1"/>
    </source>
</evidence>
<dbReference type="Proteomes" id="UP000036013">
    <property type="component" value="Unassembled WGS sequence"/>
</dbReference>
<name>A0A837LAV0_9ENTR</name>
<protein>
    <submittedName>
        <fullName evidence="1">Uncharacterized protein</fullName>
    </submittedName>
</protein>
<accession>A0A837LAV0</accession>
<reference evidence="1 2" key="1">
    <citation type="submission" date="2015-06" db="EMBL/GenBank/DDBJ databases">
        <authorList>
            <person name="Adams M."/>
            <person name="Sutton G."/>
            <person name="Nelson K."/>
            <person name="Bonomo R."/>
            <person name="McCorrison J."/>
            <person name="Sanka R."/>
            <person name="Brinkac L."/>
            <person name="Nierman W."/>
        </authorList>
    </citation>
    <scope>NUCLEOTIDE SEQUENCE [LARGE SCALE GENOMIC DNA]</scope>
    <source>
        <strain evidence="1 2">GN02692</strain>
    </source>
</reference>